<dbReference type="RefSeq" id="WP_226905601.1">
    <property type="nucleotide sequence ID" value="NZ_AP022839.1"/>
</dbReference>
<dbReference type="InterPro" id="IPR025110">
    <property type="entry name" value="AMP-bd_C"/>
</dbReference>
<evidence type="ECO:0000256" key="1">
    <source>
        <dbReference type="ARBA" id="ARBA00001957"/>
    </source>
</evidence>
<dbReference type="CDD" id="cd05930">
    <property type="entry name" value="A_NRPS"/>
    <property type="match status" value="1"/>
</dbReference>
<dbReference type="NCBIfam" id="TIGR01733">
    <property type="entry name" value="AA-adenyl-dom"/>
    <property type="match status" value="1"/>
</dbReference>
<dbReference type="GO" id="GO:0044550">
    <property type="term" value="P:secondary metabolite biosynthetic process"/>
    <property type="evidence" value="ECO:0007669"/>
    <property type="project" value="TreeGrafter"/>
</dbReference>
<keyword evidence="6" id="KW-1185">Reference proteome</keyword>
<dbReference type="Pfam" id="PF00668">
    <property type="entry name" value="Condensation"/>
    <property type="match status" value="1"/>
</dbReference>
<gene>
    <name evidence="5" type="ORF">TUM19329_14180</name>
</gene>
<dbReference type="KEGG" id="lant:TUM19329_14180"/>
<dbReference type="PROSITE" id="PS50075">
    <property type="entry name" value="CARRIER"/>
    <property type="match status" value="1"/>
</dbReference>
<evidence type="ECO:0000256" key="2">
    <source>
        <dbReference type="ARBA" id="ARBA00022450"/>
    </source>
</evidence>
<evidence type="ECO:0000256" key="3">
    <source>
        <dbReference type="ARBA" id="ARBA00022553"/>
    </source>
</evidence>
<organism evidence="5 6">
    <name type="scientific">Legionella antarctica</name>
    <dbReference type="NCBI Taxonomy" id="2708020"/>
    <lineage>
        <taxon>Bacteria</taxon>
        <taxon>Pseudomonadati</taxon>
        <taxon>Pseudomonadota</taxon>
        <taxon>Gammaproteobacteria</taxon>
        <taxon>Legionellales</taxon>
        <taxon>Legionellaceae</taxon>
        <taxon>Legionella</taxon>
    </lineage>
</organism>
<dbReference type="Gene3D" id="3.40.50.980">
    <property type="match status" value="2"/>
</dbReference>
<evidence type="ECO:0000259" key="4">
    <source>
        <dbReference type="PROSITE" id="PS50075"/>
    </source>
</evidence>
<dbReference type="SUPFAM" id="SSF56801">
    <property type="entry name" value="Acetyl-CoA synthetase-like"/>
    <property type="match status" value="1"/>
</dbReference>
<keyword evidence="3" id="KW-0597">Phosphoprotein</keyword>
<dbReference type="GO" id="GO:0043041">
    <property type="term" value="P:amino acid activation for nonribosomal peptide biosynthetic process"/>
    <property type="evidence" value="ECO:0007669"/>
    <property type="project" value="TreeGrafter"/>
</dbReference>
<dbReference type="EMBL" id="AP022839">
    <property type="protein sequence ID" value="BCA95057.1"/>
    <property type="molecule type" value="Genomic_DNA"/>
</dbReference>
<dbReference type="Gene3D" id="3.30.559.30">
    <property type="entry name" value="Nonribosomal peptide synthetase, condensation domain"/>
    <property type="match status" value="1"/>
</dbReference>
<protein>
    <recommendedName>
        <fullName evidence="4">Carrier domain-containing protein</fullName>
    </recommendedName>
</protein>
<dbReference type="Proteomes" id="UP000502894">
    <property type="component" value="Chromosome"/>
</dbReference>
<dbReference type="InterPro" id="IPR023213">
    <property type="entry name" value="CAT-like_dom_sf"/>
</dbReference>
<dbReference type="InterPro" id="IPR000873">
    <property type="entry name" value="AMP-dep_synth/lig_dom"/>
</dbReference>
<dbReference type="GO" id="GO:0031177">
    <property type="term" value="F:phosphopantetheine binding"/>
    <property type="evidence" value="ECO:0007669"/>
    <property type="project" value="TreeGrafter"/>
</dbReference>
<dbReference type="InterPro" id="IPR010071">
    <property type="entry name" value="AA_adenyl_dom"/>
</dbReference>
<dbReference type="SUPFAM" id="SSF52777">
    <property type="entry name" value="CoA-dependent acyltransferases"/>
    <property type="match status" value="2"/>
</dbReference>
<dbReference type="Gene3D" id="2.30.38.10">
    <property type="entry name" value="Luciferase, Domain 3"/>
    <property type="match status" value="1"/>
</dbReference>
<dbReference type="PANTHER" id="PTHR45527:SF1">
    <property type="entry name" value="FATTY ACID SYNTHASE"/>
    <property type="match status" value="1"/>
</dbReference>
<evidence type="ECO:0000313" key="6">
    <source>
        <dbReference type="Proteomes" id="UP000502894"/>
    </source>
</evidence>
<dbReference type="PANTHER" id="PTHR45527">
    <property type="entry name" value="NONRIBOSOMAL PEPTIDE SYNTHETASE"/>
    <property type="match status" value="1"/>
</dbReference>
<keyword evidence="2" id="KW-0596">Phosphopantetheine</keyword>
<dbReference type="InterPro" id="IPR001242">
    <property type="entry name" value="Condensation_dom"/>
</dbReference>
<dbReference type="SUPFAM" id="SSF47336">
    <property type="entry name" value="ACP-like"/>
    <property type="match status" value="1"/>
</dbReference>
<dbReference type="InterPro" id="IPR020845">
    <property type="entry name" value="AMP-binding_CS"/>
</dbReference>
<dbReference type="PROSITE" id="PS00012">
    <property type="entry name" value="PHOSPHOPANTETHEINE"/>
    <property type="match status" value="1"/>
</dbReference>
<dbReference type="AlphaFoldDB" id="A0A6F8T4H1"/>
<dbReference type="GO" id="GO:0005737">
    <property type="term" value="C:cytoplasm"/>
    <property type="evidence" value="ECO:0007669"/>
    <property type="project" value="TreeGrafter"/>
</dbReference>
<dbReference type="InterPro" id="IPR009081">
    <property type="entry name" value="PP-bd_ACP"/>
</dbReference>
<proteinExistence type="predicted"/>
<dbReference type="Gene3D" id="3.30.559.10">
    <property type="entry name" value="Chloramphenicol acetyltransferase-like domain"/>
    <property type="match status" value="1"/>
</dbReference>
<dbReference type="FunFam" id="3.40.50.980:FF:000001">
    <property type="entry name" value="Non-ribosomal peptide synthetase"/>
    <property type="match status" value="1"/>
</dbReference>
<accession>A0A6F8T4H1</accession>
<evidence type="ECO:0000313" key="5">
    <source>
        <dbReference type="EMBL" id="BCA95057.1"/>
    </source>
</evidence>
<name>A0A6F8T4H1_9GAMM</name>
<sequence length="1049" mass="120732">MEIQDTIHTFFEEHTRQRPEHIAALFGKQSLTYDELNRKANQLAHYLLTMNILPDTPVAFCMERSFECLITILAILKAGAAYLPLDSYHPEERLLYILKDSNTPILITKSCLQEKFIQYQGKLVLLDQCWPKICNQKNENPELPIKPEQLAYVIYTSGSTGMPKGVLIEHKSVVNYCHWLADFSDVRPKQRLDFSSNHTFDMAITISIAPLMLGLTIIMCDDEVKKNVRHYLEYLKRSRVNFIKLTPSYFKILLQEVKNKFTTLPYLKTILLGGENLSAADCKSWLKLYPNHILHNEYGPTETTVGISQYKICNSNTSELGVNVPIGKAGYNIHCLILDANNNPLPAEEIGELHIGGMCLARGYLNKPDLTKKQFIHDFFSKEQHARLYKTGDLCRLRRDGVLEYFGRIDSQIKIRGYRIEPGEIEGCLAKHEAIEAAKVLAQKNSLNENSLIAYYIPKQTNDIPDVLQLRKYLKKYLPEYMLPVAFISIKSFPLTSNGKLNTLLLPAPRLIASQSYRKPITDVEQSLAEIWSAELGIQTIGLDDNFFELGGHSLSAARIVSKINRLQETDITLRDFYYATSIGKLSLIILKTQKRKRSWQKNNPITNVTDIPLSDFQLLLWISDTFESKAKKLNITIRKRLKGGLDITALESAFHAVLKKQELLFYRILKLRPIQLLQKNISFKVKQINVALLTEPEAEKKLEDSMNQLINYFPWPKDSPLLMAKLFYLKNNRIELQISMPHIVCDDFSPEILLSDLSQFYLIYKNQPDTEVVSIEKPYKDYIFNEQSYFQKNLDRDMAFWDKYLKNAGLFVFPAVNVVRNMDSKNISYSTYTKIAESELNTFKQFCANTHVSLSDGLCAAIILALQRCAQKEDLQPPFVYINIVKSTRNNELYDETIGCFLRLEPVKVALDRQQSTLETISNQLHQSTIDTSPYQQCPDLVKLSVIGTFQPKRKIIRSFLINVFTSIYATVFSIPEINRKIFKLCIQRLTSFKRKNNFLININVSRNFISEKNKSQFDLFGLDEVIWVRMSGTKLRKNKSYSSIIYS</sequence>
<dbReference type="Pfam" id="PF00550">
    <property type="entry name" value="PP-binding"/>
    <property type="match status" value="1"/>
</dbReference>
<reference evidence="5" key="1">
    <citation type="journal article" date="2020" name="Microbiol. Resour. Announc.">
        <title>Complete Genome Sequence of Novel Psychrotolerant Legionella Strain TUM19329, Isolated from Antarctic Lake Sediment.</title>
        <authorList>
            <person name="Shimada S."/>
            <person name="Nakai R."/>
            <person name="Aoki K."/>
            <person name="Shimoeda N."/>
            <person name="Ohno G."/>
            <person name="Miyazaki Y."/>
            <person name="Kudoh S."/>
            <person name="Imura S."/>
            <person name="Watanabe K."/>
            <person name="Ishii Y."/>
            <person name="Tateda K."/>
        </authorList>
    </citation>
    <scope>NUCLEOTIDE SEQUENCE [LARGE SCALE GENOMIC DNA]</scope>
    <source>
        <strain evidence="5">TUM19329</strain>
    </source>
</reference>
<dbReference type="InterPro" id="IPR006162">
    <property type="entry name" value="Ppantetheine_attach_site"/>
</dbReference>
<feature type="domain" description="Carrier" evidence="4">
    <location>
        <begin position="519"/>
        <end position="594"/>
    </location>
</feature>
<dbReference type="GO" id="GO:0003824">
    <property type="term" value="F:catalytic activity"/>
    <property type="evidence" value="ECO:0007669"/>
    <property type="project" value="InterPro"/>
</dbReference>
<dbReference type="Gene3D" id="1.10.1200.10">
    <property type="entry name" value="ACP-like"/>
    <property type="match status" value="1"/>
</dbReference>
<dbReference type="Gene3D" id="3.30.300.30">
    <property type="match status" value="1"/>
</dbReference>
<dbReference type="Pfam" id="PF00501">
    <property type="entry name" value="AMP-binding"/>
    <property type="match status" value="1"/>
</dbReference>
<dbReference type="PROSITE" id="PS00455">
    <property type="entry name" value="AMP_BINDING"/>
    <property type="match status" value="1"/>
</dbReference>
<comment type="cofactor">
    <cofactor evidence="1">
        <name>pantetheine 4'-phosphate</name>
        <dbReference type="ChEBI" id="CHEBI:47942"/>
    </cofactor>
</comment>
<dbReference type="InterPro" id="IPR036736">
    <property type="entry name" value="ACP-like_sf"/>
</dbReference>
<dbReference type="Pfam" id="PF13193">
    <property type="entry name" value="AMP-binding_C"/>
    <property type="match status" value="1"/>
</dbReference>
<dbReference type="InterPro" id="IPR045851">
    <property type="entry name" value="AMP-bd_C_sf"/>
</dbReference>